<keyword evidence="6" id="KW-0479">Metal-binding</keyword>
<keyword evidence="8" id="KW-0408">Iron</keyword>
<dbReference type="GO" id="GO:0051536">
    <property type="term" value="F:iron-sulfur cluster binding"/>
    <property type="evidence" value="ECO:0007669"/>
    <property type="project" value="UniProtKB-KW"/>
</dbReference>
<evidence type="ECO:0000256" key="5">
    <source>
        <dbReference type="ARBA" id="ARBA00022643"/>
    </source>
</evidence>
<organism evidence="11">
    <name type="scientific">marine metagenome</name>
    <dbReference type="NCBI Taxonomy" id="408172"/>
    <lineage>
        <taxon>unclassified sequences</taxon>
        <taxon>metagenomes</taxon>
        <taxon>ecological metagenomes</taxon>
    </lineage>
</organism>
<feature type="non-terminal residue" evidence="11">
    <location>
        <position position="440"/>
    </location>
</feature>
<dbReference type="SUPFAM" id="SSF51905">
    <property type="entry name" value="FAD/NAD(P)-binding domain"/>
    <property type="match status" value="1"/>
</dbReference>
<comment type="similarity">
    <text evidence="3">In the N-terminal section; belongs to the NADH:flavin oxidoreductase/NADH oxidase family.</text>
</comment>
<dbReference type="InterPro" id="IPR001155">
    <property type="entry name" value="OxRdtase_FMN_N"/>
</dbReference>
<evidence type="ECO:0000256" key="8">
    <source>
        <dbReference type="ARBA" id="ARBA00023004"/>
    </source>
</evidence>
<dbReference type="Pfam" id="PF13450">
    <property type="entry name" value="NAD_binding_8"/>
    <property type="match status" value="1"/>
</dbReference>
<evidence type="ECO:0000256" key="2">
    <source>
        <dbReference type="ARBA" id="ARBA00001966"/>
    </source>
</evidence>
<proteinExistence type="inferred from homology"/>
<dbReference type="GO" id="GO:0046872">
    <property type="term" value="F:metal ion binding"/>
    <property type="evidence" value="ECO:0007669"/>
    <property type="project" value="UniProtKB-KW"/>
</dbReference>
<dbReference type="PANTHER" id="PTHR42917">
    <property type="entry name" value="2,4-DIENOYL-COA REDUCTASE"/>
    <property type="match status" value="1"/>
</dbReference>
<accession>A0A382GTJ1</accession>
<evidence type="ECO:0000256" key="7">
    <source>
        <dbReference type="ARBA" id="ARBA00023002"/>
    </source>
</evidence>
<dbReference type="SUPFAM" id="SSF51395">
    <property type="entry name" value="FMN-linked oxidoreductases"/>
    <property type="match status" value="1"/>
</dbReference>
<evidence type="ECO:0000256" key="3">
    <source>
        <dbReference type="ARBA" id="ARBA00011048"/>
    </source>
</evidence>
<keyword evidence="7" id="KW-0560">Oxidoreductase</keyword>
<dbReference type="GO" id="GO:0010181">
    <property type="term" value="F:FMN binding"/>
    <property type="evidence" value="ECO:0007669"/>
    <property type="project" value="InterPro"/>
</dbReference>
<name>A0A382GTJ1_9ZZZZ</name>
<gene>
    <name evidence="11" type="ORF">METZ01_LOCUS231056</name>
</gene>
<dbReference type="InterPro" id="IPR036188">
    <property type="entry name" value="FAD/NAD-bd_sf"/>
</dbReference>
<keyword evidence="5" id="KW-0288">FMN</keyword>
<evidence type="ECO:0000313" key="11">
    <source>
        <dbReference type="EMBL" id="SVB78202.1"/>
    </source>
</evidence>
<keyword evidence="9" id="KW-0411">Iron-sulfur</keyword>
<dbReference type="CDD" id="cd04734">
    <property type="entry name" value="OYE_like_3_FMN"/>
    <property type="match status" value="1"/>
</dbReference>
<keyword evidence="4" id="KW-0285">Flavoprotein</keyword>
<dbReference type="PANTHER" id="PTHR42917:SF2">
    <property type="entry name" value="2,4-DIENOYL-COA REDUCTASE [(2E)-ENOYL-COA-PRODUCING]"/>
    <property type="match status" value="1"/>
</dbReference>
<sequence length="440" mass="48169">MVTEEVNDPLFRPFQFKHLTLKNRIMSTSHAISYGVDGKPQERYQRYHEEKARGGLALTMFGGSSNVAADSPSVFGQLYVGDDSIIPHFQQFSERIHAYDCALMCQITHLGRRGSAYVEEWVPMVAPSRVREPLHRSFPKEMDDDDISRIVAAYAAAAGRCQQGGLDGCEVVASAHLIGQFFSPIANRRLDALGGSIENRTAFGRGVLDAIRKEVGDEFIVGMRLSMHEGGPDGLHREECVEIARIFEEAGTVDFFNVMHGRMDTRLALAEQNMPGMGIRSAPFLDDVGWFRSEVSLPIFHAARVNDVATARHAIDTGLVDMIGMTRGHIADPHIVAKIRSGQEDRIRPCAGANLCTSEARACVHNGATGRERTLPHLIQRSDHAPLKVVVVGGGPAGMEAARVCGERGHFVVLFEAMPDLGGQLRVAAAAGWRYELDGI</sequence>
<comment type="cofactor">
    <cofactor evidence="1">
        <name>FMN</name>
        <dbReference type="ChEBI" id="CHEBI:58210"/>
    </cofactor>
</comment>
<dbReference type="Pfam" id="PF00724">
    <property type="entry name" value="Oxidored_FMN"/>
    <property type="match status" value="1"/>
</dbReference>
<dbReference type="PRINTS" id="PR00419">
    <property type="entry name" value="ADXRDTASE"/>
</dbReference>
<evidence type="ECO:0000256" key="6">
    <source>
        <dbReference type="ARBA" id="ARBA00022723"/>
    </source>
</evidence>
<evidence type="ECO:0000256" key="4">
    <source>
        <dbReference type="ARBA" id="ARBA00022630"/>
    </source>
</evidence>
<dbReference type="AlphaFoldDB" id="A0A382GTJ1"/>
<evidence type="ECO:0000256" key="1">
    <source>
        <dbReference type="ARBA" id="ARBA00001917"/>
    </source>
</evidence>
<comment type="cofactor">
    <cofactor evidence="2">
        <name>[4Fe-4S] cluster</name>
        <dbReference type="ChEBI" id="CHEBI:49883"/>
    </cofactor>
</comment>
<dbReference type="InterPro" id="IPR051793">
    <property type="entry name" value="NADH:flavin_oxidoreductase"/>
</dbReference>
<evidence type="ECO:0000256" key="9">
    <source>
        <dbReference type="ARBA" id="ARBA00023014"/>
    </source>
</evidence>
<protein>
    <recommendedName>
        <fullName evidence="10">NADH:flavin oxidoreductase/NADH oxidase N-terminal domain-containing protein</fullName>
    </recommendedName>
</protein>
<dbReference type="Gene3D" id="3.40.50.720">
    <property type="entry name" value="NAD(P)-binding Rossmann-like Domain"/>
    <property type="match status" value="1"/>
</dbReference>
<dbReference type="EMBL" id="UINC01057251">
    <property type="protein sequence ID" value="SVB78202.1"/>
    <property type="molecule type" value="Genomic_DNA"/>
</dbReference>
<evidence type="ECO:0000259" key="10">
    <source>
        <dbReference type="Pfam" id="PF00724"/>
    </source>
</evidence>
<reference evidence="11" key="1">
    <citation type="submission" date="2018-05" db="EMBL/GenBank/DDBJ databases">
        <authorList>
            <person name="Lanie J.A."/>
            <person name="Ng W.-L."/>
            <person name="Kazmierczak K.M."/>
            <person name="Andrzejewski T.M."/>
            <person name="Davidsen T.M."/>
            <person name="Wayne K.J."/>
            <person name="Tettelin H."/>
            <person name="Glass J.I."/>
            <person name="Rusch D."/>
            <person name="Podicherti R."/>
            <person name="Tsui H.-C.T."/>
            <person name="Winkler M.E."/>
        </authorList>
    </citation>
    <scope>NUCLEOTIDE SEQUENCE</scope>
</reference>
<dbReference type="Gene3D" id="3.20.20.70">
    <property type="entry name" value="Aldolase class I"/>
    <property type="match status" value="1"/>
</dbReference>
<dbReference type="GO" id="GO:0033543">
    <property type="term" value="P:fatty acid beta-oxidation, unsaturated, even number, reductase/isomerase pathway"/>
    <property type="evidence" value="ECO:0007669"/>
    <property type="project" value="TreeGrafter"/>
</dbReference>
<feature type="domain" description="NADH:flavin oxidoreductase/NADH oxidase N-terminal" evidence="10">
    <location>
        <begin position="10"/>
        <end position="345"/>
    </location>
</feature>
<dbReference type="GO" id="GO:0008670">
    <property type="term" value="F:2,4-dienoyl-CoA reductase (NADPH) activity"/>
    <property type="evidence" value="ECO:0007669"/>
    <property type="project" value="TreeGrafter"/>
</dbReference>
<dbReference type="InterPro" id="IPR013785">
    <property type="entry name" value="Aldolase_TIM"/>
</dbReference>